<keyword evidence="10" id="KW-1185">Reference proteome</keyword>
<dbReference type="InterPro" id="IPR011990">
    <property type="entry name" value="TPR-like_helical_dom_sf"/>
</dbReference>
<evidence type="ECO:0000256" key="4">
    <source>
        <dbReference type="ARBA" id="ARBA00023125"/>
    </source>
</evidence>
<dbReference type="SUPFAM" id="SSF52540">
    <property type="entry name" value="P-loop containing nucleoside triphosphate hydrolases"/>
    <property type="match status" value="1"/>
</dbReference>
<dbReference type="Gene3D" id="1.25.40.10">
    <property type="entry name" value="Tetratricopeptide repeat domain"/>
    <property type="match status" value="2"/>
</dbReference>
<dbReference type="Pfam" id="PF00486">
    <property type="entry name" value="Trans_reg_C"/>
    <property type="match status" value="1"/>
</dbReference>
<dbReference type="CDD" id="cd15831">
    <property type="entry name" value="BTAD"/>
    <property type="match status" value="1"/>
</dbReference>
<dbReference type="Pfam" id="PF03704">
    <property type="entry name" value="BTAD"/>
    <property type="match status" value="1"/>
</dbReference>
<dbReference type="EMBL" id="AP018448">
    <property type="protein sequence ID" value="BBC28977.1"/>
    <property type="molecule type" value="Genomic_DNA"/>
</dbReference>
<evidence type="ECO:0000313" key="10">
    <source>
        <dbReference type="Proteomes" id="UP001321542"/>
    </source>
</evidence>
<dbReference type="SMART" id="SM00862">
    <property type="entry name" value="Trans_reg_C"/>
    <property type="match status" value="1"/>
</dbReference>
<evidence type="ECO:0000256" key="7">
    <source>
        <dbReference type="SAM" id="MobiDB-lite"/>
    </source>
</evidence>
<keyword evidence="2" id="KW-0902">Two-component regulatory system</keyword>
<dbReference type="Pfam" id="PF00931">
    <property type="entry name" value="NB-ARC"/>
    <property type="match status" value="1"/>
</dbReference>
<evidence type="ECO:0000313" key="9">
    <source>
        <dbReference type="EMBL" id="BBC28977.1"/>
    </source>
</evidence>
<evidence type="ECO:0000256" key="2">
    <source>
        <dbReference type="ARBA" id="ARBA00023012"/>
    </source>
</evidence>
<keyword evidence="3" id="KW-0805">Transcription regulation</keyword>
<feature type="domain" description="OmpR/PhoB-type" evidence="8">
    <location>
        <begin position="6"/>
        <end position="106"/>
    </location>
</feature>
<keyword evidence="4 6" id="KW-0238">DNA-binding</keyword>
<evidence type="ECO:0000256" key="5">
    <source>
        <dbReference type="ARBA" id="ARBA00023163"/>
    </source>
</evidence>
<dbReference type="Pfam" id="PF13424">
    <property type="entry name" value="TPR_12"/>
    <property type="match status" value="2"/>
</dbReference>
<dbReference type="InterPro" id="IPR027417">
    <property type="entry name" value="P-loop_NTPase"/>
</dbReference>
<dbReference type="SUPFAM" id="SSF46894">
    <property type="entry name" value="C-terminal effector domain of the bipartite response regulators"/>
    <property type="match status" value="1"/>
</dbReference>
<evidence type="ECO:0000256" key="1">
    <source>
        <dbReference type="ARBA" id="ARBA00005820"/>
    </source>
</evidence>
<dbReference type="InterPro" id="IPR036388">
    <property type="entry name" value="WH-like_DNA-bd_sf"/>
</dbReference>
<dbReference type="InterPro" id="IPR051677">
    <property type="entry name" value="AfsR-DnrI-RedD_regulator"/>
</dbReference>
<dbReference type="PANTHER" id="PTHR35807">
    <property type="entry name" value="TRANSCRIPTIONAL REGULATOR REDD-RELATED"/>
    <property type="match status" value="1"/>
</dbReference>
<evidence type="ECO:0000256" key="6">
    <source>
        <dbReference type="PROSITE-ProRule" id="PRU01091"/>
    </source>
</evidence>
<dbReference type="InterPro" id="IPR019734">
    <property type="entry name" value="TPR_rpt"/>
</dbReference>
<gene>
    <name evidence="9" type="ORF">SGFS_002680</name>
</gene>
<feature type="compositionally biased region" description="Pro residues" evidence="7">
    <location>
        <begin position="266"/>
        <end position="276"/>
    </location>
</feature>
<feature type="region of interest" description="Disordered" evidence="7">
    <location>
        <begin position="257"/>
        <end position="276"/>
    </location>
</feature>
<dbReference type="InterPro" id="IPR002182">
    <property type="entry name" value="NB-ARC"/>
</dbReference>
<sequence>MARVPAEGVAYMAMEFRLLGGIEACVGTELVDLGPARQRWVLVALLVDANRVVSVDQLIDRLWGERPPQRAKGTLYSYISRLRRTLAPAVSEVRLLRQSGGYVLAVEASAVDLHRFRGLVAQAYAAEDESRAVALFEQALRLWRGDGFAALDTPWFNTLREALHRERLAAELDLGDLQLQLGQHAGLLAGLSNRVEVYPLDERLAGQLMLALYRSGRAADALAHYQQIRKRLAEELGTDPGLALQQLHQQILTADPDLTTTSPGPARAPVPRQLPAPPLMFTGRDAEVKVLCEAMNNDRPRYTPVVAVDGVAGVGKSALAICVGHQMVERFPDGQLYINLQGAAAGTAPLTPHEVFVQWLPQLGVPRSEVPAEPAAASALWRSMLAGRRLLLVLDDASSATQIRPLLPAERGCAVVVTSRSVLSTLDGAKFVHLKPLAEAEAVALLGRLAGQSRVAGDPVAAGDVVGFCERLPLLLRIVAARLAARPAWPVRAIADRLAVEHRRLNELQVGELSVRASLAVSLREASDEGARVFAFLAMVGAAELDLPLAASLTGLPSIAAEPVLEQLVDARLVESPAPGYYRMHDVVRLYAREQALLQFSAVEQDAARRRAADHYLALAEQASRLLDPEESASIAAGPPVVHPAGCGLADHSEASAWIDFAAPHLPAVMTELADHPELAADIALCALLAYPALVIRDRWSELIRLSTISIQAARSSGQPLLEARAHNILGLAYGNVGRLEESRTEFGCALRLWEELNDRQQMARISNNLGLVARLSDDLPEAARWHERSIFLFQEVGDGNGRARALSNLGLVHQRLGDHDQAIVAHQQAAETFRTLGDQYRLGLVLTDLAQAFRLTGRVRESLDRYQDSLHVIRATGNRVGEAQSLWGLAQTLYDLDELDAARAHWRAALDILRDCGDLTDEEAQQILAQPVPEPPPAIRRAR</sequence>
<accession>A0ABN5V6L2</accession>
<dbReference type="SUPFAM" id="SSF48452">
    <property type="entry name" value="TPR-like"/>
    <property type="match status" value="2"/>
</dbReference>
<dbReference type="PRINTS" id="PR00364">
    <property type="entry name" value="DISEASERSIST"/>
</dbReference>
<protein>
    <recommendedName>
        <fullName evidence="8">OmpR/PhoB-type domain-containing protein</fullName>
    </recommendedName>
</protein>
<dbReference type="InterPro" id="IPR001867">
    <property type="entry name" value="OmpR/PhoB-type_DNA-bd"/>
</dbReference>
<dbReference type="PANTHER" id="PTHR35807:SF1">
    <property type="entry name" value="TRANSCRIPTIONAL REGULATOR REDD"/>
    <property type="match status" value="1"/>
</dbReference>
<dbReference type="Proteomes" id="UP001321542">
    <property type="component" value="Chromosome"/>
</dbReference>
<dbReference type="InterPro" id="IPR016032">
    <property type="entry name" value="Sig_transdc_resp-reg_C-effctor"/>
</dbReference>
<dbReference type="Gene3D" id="1.10.10.10">
    <property type="entry name" value="Winged helix-like DNA-binding domain superfamily/Winged helix DNA-binding domain"/>
    <property type="match status" value="1"/>
</dbReference>
<reference evidence="9 10" key="1">
    <citation type="journal article" date="2010" name="ChemBioChem">
        <title>Cloning and characterization of the biosynthetic gene cluster of 16-membered macrolide antibiotic FD-891: involvement of a dual functional cytochrome P450 monooxygenase catalyzing epoxidation and hydroxylation.</title>
        <authorList>
            <person name="Kudo F."/>
            <person name="Motegi A."/>
            <person name="Mizoue K."/>
            <person name="Eguchi T."/>
        </authorList>
    </citation>
    <scope>NUCLEOTIDE SEQUENCE [LARGE SCALE GENOMIC DNA]</scope>
    <source>
        <strain evidence="9 10">A-8890</strain>
    </source>
</reference>
<dbReference type="InterPro" id="IPR005158">
    <property type="entry name" value="BTAD"/>
</dbReference>
<feature type="DNA-binding region" description="OmpR/PhoB-type" evidence="6">
    <location>
        <begin position="6"/>
        <end position="106"/>
    </location>
</feature>
<keyword evidence="5" id="KW-0804">Transcription</keyword>
<dbReference type="PROSITE" id="PS51755">
    <property type="entry name" value="OMPR_PHOB"/>
    <property type="match status" value="1"/>
</dbReference>
<dbReference type="SMART" id="SM01043">
    <property type="entry name" value="BTAD"/>
    <property type="match status" value="1"/>
</dbReference>
<name>A0ABN5V6L2_9ACTN</name>
<dbReference type="Gene3D" id="3.40.50.300">
    <property type="entry name" value="P-loop containing nucleotide triphosphate hydrolases"/>
    <property type="match status" value="1"/>
</dbReference>
<reference evidence="9 10" key="2">
    <citation type="journal article" date="2023" name="ChemBioChem">
        <title>Acyltransferase Domain Exchange between Two Independent Type I Polyketide Synthases in the Same Producer Strain of Macrolide Antibiotics.</title>
        <authorList>
            <person name="Kudo F."/>
            <person name="Kishikawa K."/>
            <person name="Tsuboi K."/>
            <person name="Kido T."/>
            <person name="Usui T."/>
            <person name="Hashimoto J."/>
            <person name="Shin-Ya K."/>
            <person name="Miyanaga A."/>
            <person name="Eguchi T."/>
        </authorList>
    </citation>
    <scope>NUCLEOTIDE SEQUENCE [LARGE SCALE GENOMIC DNA]</scope>
    <source>
        <strain evidence="9 10">A-8890</strain>
    </source>
</reference>
<dbReference type="SMART" id="SM00028">
    <property type="entry name" value="TPR"/>
    <property type="match status" value="6"/>
</dbReference>
<proteinExistence type="inferred from homology"/>
<evidence type="ECO:0000256" key="3">
    <source>
        <dbReference type="ARBA" id="ARBA00023015"/>
    </source>
</evidence>
<evidence type="ECO:0000259" key="8">
    <source>
        <dbReference type="PROSITE" id="PS51755"/>
    </source>
</evidence>
<organism evidence="9 10">
    <name type="scientific">Streptomyces graminofaciens</name>
    <dbReference type="NCBI Taxonomy" id="68212"/>
    <lineage>
        <taxon>Bacteria</taxon>
        <taxon>Bacillati</taxon>
        <taxon>Actinomycetota</taxon>
        <taxon>Actinomycetes</taxon>
        <taxon>Kitasatosporales</taxon>
        <taxon>Streptomycetaceae</taxon>
        <taxon>Streptomyces</taxon>
    </lineage>
</organism>
<comment type="similarity">
    <text evidence="1">Belongs to the AfsR/DnrI/RedD regulatory family.</text>
</comment>